<keyword evidence="2" id="KW-0472">Membrane</keyword>
<feature type="transmembrane region" description="Helical" evidence="2">
    <location>
        <begin position="112"/>
        <end position="140"/>
    </location>
</feature>
<sequence length="387" mass="43046">MSSSTADNVLAQEILDAYARLFVENYCIIASSVLLFADTLFTFTDEVNRIWRRRFTGATLIFVITRWVAVAERIVLVISVILPTVQDKRIQSSLCSCVPVLRTDDTLTDISYLMFGVFMILRVRGVWGGTWAPLLCLALLTPIRTSIAIYVQTHYTPIAFGAPIYGCGAAYNISNHKYTTFGVISRLSGITIDTAVLLLTWYKTWTIKRESTRLGIHTPYVTLLLRDGTLYFLIILFIQSFGIISVSVGALNFVLWGVWPYFDQVFTVIFLTRFMLNLRGVYLVDSDDDRRTDAADSAATITMRFSSSIVGNMGAPLNSSLFSYGSSTLRAQDSDHSDAEGDAGVDWSLEDETLEASGDPLLAGLGREDGEDVEMLPLDTRTRMRSA</sequence>
<evidence type="ECO:0000256" key="2">
    <source>
        <dbReference type="SAM" id="Phobius"/>
    </source>
</evidence>
<accession>A0A371DGT7</accession>
<reference evidence="4 5" key="1">
    <citation type="journal article" date="2018" name="Biotechnol. Biofuels">
        <title>Integrative visual omics of the white-rot fungus Polyporus brumalis exposes the biotechnological potential of its oxidative enzymes for delignifying raw plant biomass.</title>
        <authorList>
            <person name="Miyauchi S."/>
            <person name="Rancon A."/>
            <person name="Drula E."/>
            <person name="Hage H."/>
            <person name="Chaduli D."/>
            <person name="Favel A."/>
            <person name="Grisel S."/>
            <person name="Henrissat B."/>
            <person name="Herpoel-Gimbert I."/>
            <person name="Ruiz-Duenas F.J."/>
            <person name="Chevret D."/>
            <person name="Hainaut M."/>
            <person name="Lin J."/>
            <person name="Wang M."/>
            <person name="Pangilinan J."/>
            <person name="Lipzen A."/>
            <person name="Lesage-Meessen L."/>
            <person name="Navarro D."/>
            <person name="Riley R."/>
            <person name="Grigoriev I.V."/>
            <person name="Zhou S."/>
            <person name="Raouche S."/>
            <person name="Rosso M.N."/>
        </authorList>
    </citation>
    <scope>NUCLEOTIDE SEQUENCE [LARGE SCALE GENOMIC DNA]</scope>
    <source>
        <strain evidence="4 5">BRFM 1820</strain>
    </source>
</reference>
<feature type="transmembrane region" description="Helical" evidence="2">
    <location>
        <begin position="55"/>
        <end position="82"/>
    </location>
</feature>
<organism evidence="4 5">
    <name type="scientific">Lentinus brumalis</name>
    <dbReference type="NCBI Taxonomy" id="2498619"/>
    <lineage>
        <taxon>Eukaryota</taxon>
        <taxon>Fungi</taxon>
        <taxon>Dikarya</taxon>
        <taxon>Basidiomycota</taxon>
        <taxon>Agaricomycotina</taxon>
        <taxon>Agaricomycetes</taxon>
        <taxon>Polyporales</taxon>
        <taxon>Polyporaceae</taxon>
        <taxon>Lentinus</taxon>
    </lineage>
</organism>
<feature type="transmembrane region" description="Helical" evidence="2">
    <location>
        <begin position="147"/>
        <end position="171"/>
    </location>
</feature>
<evidence type="ECO:0000313" key="4">
    <source>
        <dbReference type="EMBL" id="RDX51742.1"/>
    </source>
</evidence>
<keyword evidence="5" id="KW-1185">Reference proteome</keyword>
<evidence type="ECO:0000259" key="3">
    <source>
        <dbReference type="Pfam" id="PF20151"/>
    </source>
</evidence>
<keyword evidence="2" id="KW-0812">Transmembrane</keyword>
<dbReference type="AlphaFoldDB" id="A0A371DGT7"/>
<gene>
    <name evidence="4" type="ORF">OH76DRAFT_1346339</name>
</gene>
<feature type="transmembrane region" description="Helical" evidence="2">
    <location>
        <begin position="23"/>
        <end position="43"/>
    </location>
</feature>
<dbReference type="Pfam" id="PF20151">
    <property type="entry name" value="DUF6533"/>
    <property type="match status" value="1"/>
</dbReference>
<dbReference type="Proteomes" id="UP000256964">
    <property type="component" value="Unassembled WGS sequence"/>
</dbReference>
<name>A0A371DGT7_9APHY</name>
<feature type="transmembrane region" description="Helical" evidence="2">
    <location>
        <begin position="230"/>
        <end position="259"/>
    </location>
</feature>
<feature type="domain" description="DUF6533" evidence="3">
    <location>
        <begin position="26"/>
        <end position="70"/>
    </location>
</feature>
<dbReference type="InterPro" id="IPR045340">
    <property type="entry name" value="DUF6533"/>
</dbReference>
<keyword evidence="2" id="KW-1133">Transmembrane helix</keyword>
<feature type="region of interest" description="Disordered" evidence="1">
    <location>
        <begin position="358"/>
        <end position="387"/>
    </location>
</feature>
<dbReference type="OrthoDB" id="3052633at2759"/>
<protein>
    <recommendedName>
        <fullName evidence="3">DUF6533 domain-containing protein</fullName>
    </recommendedName>
</protein>
<evidence type="ECO:0000313" key="5">
    <source>
        <dbReference type="Proteomes" id="UP000256964"/>
    </source>
</evidence>
<proteinExistence type="predicted"/>
<evidence type="ECO:0000256" key="1">
    <source>
        <dbReference type="SAM" id="MobiDB-lite"/>
    </source>
</evidence>
<dbReference type="EMBL" id="KZ857393">
    <property type="protein sequence ID" value="RDX51742.1"/>
    <property type="molecule type" value="Genomic_DNA"/>
</dbReference>
<feature type="transmembrane region" description="Helical" evidence="2">
    <location>
        <begin position="265"/>
        <end position="284"/>
    </location>
</feature>